<feature type="transmembrane region" description="Helical" evidence="5">
    <location>
        <begin position="106"/>
        <end position="124"/>
    </location>
</feature>
<dbReference type="PANTHER" id="PTHR38480:SF1">
    <property type="entry name" value="SLR0254 PROTEIN"/>
    <property type="match status" value="1"/>
</dbReference>
<proteinExistence type="predicted"/>
<dbReference type="Pfam" id="PF06271">
    <property type="entry name" value="RDD"/>
    <property type="match status" value="1"/>
</dbReference>
<comment type="caution">
    <text evidence="7">The sequence shown here is derived from an EMBL/GenBank/DDBJ whole genome shotgun (WGS) entry which is preliminary data.</text>
</comment>
<dbReference type="EMBL" id="LDOV01000047">
    <property type="protein sequence ID" value="KLU98633.1"/>
    <property type="molecule type" value="Genomic_DNA"/>
</dbReference>
<evidence type="ECO:0000313" key="8">
    <source>
        <dbReference type="Proteomes" id="UP000036426"/>
    </source>
</evidence>
<organism evidence="7 8">
    <name type="scientific">Photobacterium aphoticum</name>
    <dbReference type="NCBI Taxonomy" id="754436"/>
    <lineage>
        <taxon>Bacteria</taxon>
        <taxon>Pseudomonadati</taxon>
        <taxon>Pseudomonadota</taxon>
        <taxon>Gammaproteobacteria</taxon>
        <taxon>Vibrionales</taxon>
        <taxon>Vibrionaceae</taxon>
        <taxon>Photobacterium</taxon>
    </lineage>
</organism>
<reference evidence="7 8" key="1">
    <citation type="submission" date="2015-05" db="EMBL/GenBank/DDBJ databases">
        <title>Photobacterium galathea sp. nov.</title>
        <authorList>
            <person name="Machado H."/>
            <person name="Gram L."/>
        </authorList>
    </citation>
    <scope>NUCLEOTIDE SEQUENCE [LARGE SCALE GENOMIC DNA]</scope>
    <source>
        <strain evidence="7 8">DSM 25995</strain>
    </source>
</reference>
<evidence type="ECO:0000313" key="7">
    <source>
        <dbReference type="EMBL" id="KLU98633.1"/>
    </source>
</evidence>
<keyword evidence="8" id="KW-1185">Reference proteome</keyword>
<dbReference type="PATRIC" id="fig|754436.4.peg.4545"/>
<evidence type="ECO:0000256" key="1">
    <source>
        <dbReference type="ARBA" id="ARBA00004141"/>
    </source>
</evidence>
<sequence length="143" mass="15702">MNLHAQAPHGASAFSPRRYLASPGRRYVGQMLDAIVAFAIIFTLFAMGEALALEQHHIDIMALGSGALYWIFADALPRGQSLGKRVLSMAVIDKDTGAYCSLWQSFLRNILTPIIGVIDAIFILGRKRQRLGDLAANTIVIKY</sequence>
<keyword evidence="3 5" id="KW-1133">Transmembrane helix</keyword>
<dbReference type="AlphaFoldDB" id="A0A0J1GGJ4"/>
<dbReference type="GO" id="GO:0016020">
    <property type="term" value="C:membrane"/>
    <property type="evidence" value="ECO:0007669"/>
    <property type="project" value="UniProtKB-SubCell"/>
</dbReference>
<feature type="transmembrane region" description="Helical" evidence="5">
    <location>
        <begin position="58"/>
        <end position="76"/>
    </location>
</feature>
<evidence type="ECO:0000256" key="5">
    <source>
        <dbReference type="SAM" id="Phobius"/>
    </source>
</evidence>
<dbReference type="OrthoDB" id="5917479at2"/>
<feature type="domain" description="RDD" evidence="6">
    <location>
        <begin position="20"/>
        <end position="137"/>
    </location>
</feature>
<keyword evidence="2 5" id="KW-0812">Transmembrane</keyword>
<evidence type="ECO:0000256" key="3">
    <source>
        <dbReference type="ARBA" id="ARBA00022989"/>
    </source>
</evidence>
<feature type="transmembrane region" description="Helical" evidence="5">
    <location>
        <begin position="27"/>
        <end position="46"/>
    </location>
</feature>
<name>A0A0J1GGJ4_9GAMM</name>
<evidence type="ECO:0000256" key="4">
    <source>
        <dbReference type="ARBA" id="ARBA00023136"/>
    </source>
</evidence>
<dbReference type="Proteomes" id="UP000036426">
    <property type="component" value="Unassembled WGS sequence"/>
</dbReference>
<protein>
    <recommendedName>
        <fullName evidence="6">RDD domain-containing protein</fullName>
    </recommendedName>
</protein>
<comment type="subcellular location">
    <subcellularLocation>
        <location evidence="1">Membrane</location>
        <topology evidence="1">Multi-pass membrane protein</topology>
    </subcellularLocation>
</comment>
<dbReference type="InterPro" id="IPR010432">
    <property type="entry name" value="RDD"/>
</dbReference>
<gene>
    <name evidence="7" type="ORF">ABT58_21625</name>
</gene>
<dbReference type="PANTHER" id="PTHR38480">
    <property type="entry name" value="SLR0254 PROTEIN"/>
    <property type="match status" value="1"/>
</dbReference>
<accession>A0A0J1GGJ4</accession>
<evidence type="ECO:0000256" key="2">
    <source>
        <dbReference type="ARBA" id="ARBA00022692"/>
    </source>
</evidence>
<evidence type="ECO:0000259" key="6">
    <source>
        <dbReference type="Pfam" id="PF06271"/>
    </source>
</evidence>
<keyword evidence="4 5" id="KW-0472">Membrane</keyword>